<name>A0A3T0HTV9_9BACI</name>
<dbReference type="KEGG" id="nmk:CHR53_04425"/>
<evidence type="ECO:0008006" key="3">
    <source>
        <dbReference type="Google" id="ProtNLM"/>
    </source>
</evidence>
<gene>
    <name evidence="1" type="ORF">CHR53_04425</name>
</gene>
<dbReference type="Gene3D" id="1.20.1260.10">
    <property type="match status" value="2"/>
</dbReference>
<protein>
    <recommendedName>
        <fullName evidence="3">DUF3231 family protein</fullName>
    </recommendedName>
</protein>
<sequence length="335" mass="38368">MYNPKNKPPSIGLTATEVSSLWSSYLKSSMELRILEYFYVSSENHEIKQVTEKMLNHSKKNINELKEIFIKENLSVPLGFTDEDVRVEAPKVFSDTFILYFCFDLTNLSLNTYPMAISDCTKNDVRDHFQVNIEFALTIQNEIVNLMLLLGVYLRPPQVQIDSNVEFADNLFYLNGFFGGSRPVNAPEIANLSRIIHRAQFSKMIFVTFSQLAKEKELKKHFSKGRDGIQKVLDSLQEVLEKENIPISASGDYKISNVEMSPFSDKLMLFFVNTCLGIFCFAMISQATTSSLRTDIVSKLEEIAEDMKKYYGKSLLLAIKEKWLEQPPQAVDRKV</sequence>
<organism evidence="1 2">
    <name type="scientific">Neobacillus mesonae</name>
    <dbReference type="NCBI Taxonomy" id="1193713"/>
    <lineage>
        <taxon>Bacteria</taxon>
        <taxon>Bacillati</taxon>
        <taxon>Bacillota</taxon>
        <taxon>Bacilli</taxon>
        <taxon>Bacillales</taxon>
        <taxon>Bacillaceae</taxon>
        <taxon>Neobacillus</taxon>
    </lineage>
</organism>
<dbReference type="EMBL" id="CP022572">
    <property type="protein sequence ID" value="AZU60572.1"/>
    <property type="molecule type" value="Genomic_DNA"/>
</dbReference>
<dbReference type="RefSeq" id="WP_127485262.1">
    <property type="nucleotide sequence ID" value="NZ_CP022572.1"/>
</dbReference>
<keyword evidence="2" id="KW-1185">Reference proteome</keyword>
<accession>A0A3T0HTV9</accession>
<dbReference type="Proteomes" id="UP000282892">
    <property type="component" value="Chromosome"/>
</dbReference>
<dbReference type="Pfam" id="PF11553">
    <property type="entry name" value="DUF3231"/>
    <property type="match status" value="2"/>
</dbReference>
<dbReference type="OrthoDB" id="1675670at2"/>
<dbReference type="InterPro" id="IPR012347">
    <property type="entry name" value="Ferritin-like"/>
</dbReference>
<evidence type="ECO:0000313" key="2">
    <source>
        <dbReference type="Proteomes" id="UP000282892"/>
    </source>
</evidence>
<reference evidence="1 2" key="1">
    <citation type="submission" date="2017-07" db="EMBL/GenBank/DDBJ databases">
        <title>The complete genome sequence of Bacillus mesonae strain H20-5, an efficient strain improving plant abiotic stress resistance.</title>
        <authorList>
            <person name="Kim S.Y."/>
            <person name="Song H."/>
            <person name="Sang M.K."/>
            <person name="Weon H.-Y."/>
            <person name="Song J."/>
        </authorList>
    </citation>
    <scope>NUCLEOTIDE SEQUENCE [LARGE SCALE GENOMIC DNA]</scope>
    <source>
        <strain evidence="1 2">H20-5</strain>
    </source>
</reference>
<dbReference type="InterPro" id="IPR021617">
    <property type="entry name" value="DUF3231"/>
</dbReference>
<evidence type="ECO:0000313" key="1">
    <source>
        <dbReference type="EMBL" id="AZU60572.1"/>
    </source>
</evidence>
<dbReference type="AlphaFoldDB" id="A0A3T0HTV9"/>
<proteinExistence type="predicted"/>